<dbReference type="SUPFAM" id="SSF81324">
    <property type="entry name" value="Voltage-gated potassium channels"/>
    <property type="match status" value="2"/>
</dbReference>
<keyword evidence="10" id="KW-0630">Potassium</keyword>
<protein>
    <recommendedName>
        <fullName evidence="19">Potassium channel domain-containing protein</fullName>
    </recommendedName>
</protein>
<dbReference type="PRINTS" id="PR01588">
    <property type="entry name" value="THIKCHANNEL"/>
</dbReference>
<evidence type="ECO:0000256" key="8">
    <source>
        <dbReference type="ARBA" id="ARBA00022826"/>
    </source>
</evidence>
<dbReference type="InterPro" id="IPR013099">
    <property type="entry name" value="K_chnl_dom"/>
</dbReference>
<feature type="transmembrane region" description="Helical" evidence="18">
    <location>
        <begin position="105"/>
        <end position="126"/>
    </location>
</feature>
<keyword evidence="3 16" id="KW-0813">Transport</keyword>
<dbReference type="GO" id="GO:0015271">
    <property type="term" value="F:outward rectifier potassium channel activity"/>
    <property type="evidence" value="ECO:0007669"/>
    <property type="project" value="TreeGrafter"/>
</dbReference>
<gene>
    <name evidence="20" type="ORF">NHX12_026217</name>
</gene>
<evidence type="ECO:0000313" key="21">
    <source>
        <dbReference type="Proteomes" id="UP001148018"/>
    </source>
</evidence>
<evidence type="ECO:0000256" key="16">
    <source>
        <dbReference type="RuleBase" id="RU003857"/>
    </source>
</evidence>
<feature type="transmembrane region" description="Helical" evidence="18">
    <location>
        <begin position="204"/>
        <end position="227"/>
    </location>
</feature>
<dbReference type="PANTHER" id="PTHR11003:SF314">
    <property type="entry name" value="POTASSIUM CHANNEL, SUBFAMILY K, MEMBER 13"/>
    <property type="match status" value="1"/>
</dbReference>
<keyword evidence="6 16" id="KW-0812">Transmembrane</keyword>
<dbReference type="Gene3D" id="1.10.287.70">
    <property type="match status" value="1"/>
</dbReference>
<dbReference type="PANTHER" id="PTHR11003">
    <property type="entry name" value="POTASSIUM CHANNEL, SUBFAMILY K"/>
    <property type="match status" value="1"/>
</dbReference>
<reference evidence="20" key="1">
    <citation type="submission" date="2022-07" db="EMBL/GenBank/DDBJ databases">
        <title>Chromosome-level genome of Muraenolepis orangiensis.</title>
        <authorList>
            <person name="Kim J."/>
        </authorList>
    </citation>
    <scope>NUCLEOTIDE SEQUENCE</scope>
    <source>
        <strain evidence="20">KU_S4_2022</strain>
        <tissue evidence="20">Muscle</tissue>
    </source>
</reference>
<evidence type="ECO:0000256" key="13">
    <source>
        <dbReference type="ARBA" id="ARBA00023136"/>
    </source>
</evidence>
<feature type="transmembrane region" description="Helical" evidence="18">
    <location>
        <begin position="233"/>
        <end position="251"/>
    </location>
</feature>
<feature type="region of interest" description="Disordered" evidence="17">
    <location>
        <begin position="173"/>
        <end position="195"/>
    </location>
</feature>
<comment type="similarity">
    <text evidence="2 16">Belongs to the two pore domain potassium channel (TC 1.A.1.8) family.</text>
</comment>
<dbReference type="AlphaFoldDB" id="A0A9Q0EI91"/>
<evidence type="ECO:0000259" key="19">
    <source>
        <dbReference type="Pfam" id="PF07885"/>
    </source>
</evidence>
<evidence type="ECO:0000256" key="6">
    <source>
        <dbReference type="ARBA" id="ARBA00022692"/>
    </source>
</evidence>
<keyword evidence="11 18" id="KW-1133">Transmembrane helix</keyword>
<dbReference type="GO" id="GO:0030322">
    <property type="term" value="P:stabilization of membrane potential"/>
    <property type="evidence" value="ECO:0007669"/>
    <property type="project" value="TreeGrafter"/>
</dbReference>
<dbReference type="FunFam" id="1.10.287.70:FF:000070">
    <property type="entry name" value="Potassium channel, subfamily K, member 12 like"/>
    <property type="match status" value="1"/>
</dbReference>
<evidence type="ECO:0000256" key="3">
    <source>
        <dbReference type="ARBA" id="ARBA00022448"/>
    </source>
</evidence>
<keyword evidence="21" id="KW-1185">Reference proteome</keyword>
<dbReference type="Pfam" id="PF07885">
    <property type="entry name" value="Ion_trans_2"/>
    <property type="match status" value="2"/>
</dbReference>
<comment type="subcellular location">
    <subcellularLocation>
        <location evidence="1">Cell membrane</location>
        <topology evidence="1">Multi-pass membrane protein</topology>
    </subcellularLocation>
</comment>
<keyword evidence="5" id="KW-0633">Potassium transport</keyword>
<evidence type="ECO:0000256" key="10">
    <source>
        <dbReference type="ARBA" id="ARBA00022958"/>
    </source>
</evidence>
<evidence type="ECO:0000256" key="1">
    <source>
        <dbReference type="ARBA" id="ARBA00004651"/>
    </source>
</evidence>
<dbReference type="GO" id="GO:0046872">
    <property type="term" value="F:metal ion binding"/>
    <property type="evidence" value="ECO:0007669"/>
    <property type="project" value="UniProtKB-KW"/>
</dbReference>
<dbReference type="InterPro" id="IPR003280">
    <property type="entry name" value="2pore_dom_K_chnl"/>
</dbReference>
<dbReference type="GO" id="GO:0034702">
    <property type="term" value="C:monoatomic ion channel complex"/>
    <property type="evidence" value="ECO:0007669"/>
    <property type="project" value="UniProtKB-KW"/>
</dbReference>
<dbReference type="OrthoDB" id="297496at2759"/>
<evidence type="ECO:0000256" key="14">
    <source>
        <dbReference type="ARBA" id="ARBA00023303"/>
    </source>
</evidence>
<keyword evidence="14 16" id="KW-0407">Ion channel</keyword>
<evidence type="ECO:0000256" key="2">
    <source>
        <dbReference type="ARBA" id="ARBA00006666"/>
    </source>
</evidence>
<accession>A0A9Q0EI91</accession>
<evidence type="ECO:0000256" key="18">
    <source>
        <dbReference type="SAM" id="Phobius"/>
    </source>
</evidence>
<feature type="transmembrane region" description="Helical" evidence="18">
    <location>
        <begin position="25"/>
        <end position="46"/>
    </location>
</feature>
<feature type="domain" description="Potassium channel" evidence="19">
    <location>
        <begin position="97"/>
        <end position="154"/>
    </location>
</feature>
<name>A0A9Q0EI91_9TELE</name>
<comment type="caution">
    <text evidence="20">The sequence shown here is derived from an EMBL/GenBank/DDBJ whole genome shotgun (WGS) entry which is preliminary data.</text>
</comment>
<organism evidence="20 21">
    <name type="scientific">Muraenolepis orangiensis</name>
    <name type="common">Patagonian moray cod</name>
    <dbReference type="NCBI Taxonomy" id="630683"/>
    <lineage>
        <taxon>Eukaryota</taxon>
        <taxon>Metazoa</taxon>
        <taxon>Chordata</taxon>
        <taxon>Craniata</taxon>
        <taxon>Vertebrata</taxon>
        <taxon>Euteleostomi</taxon>
        <taxon>Actinopterygii</taxon>
        <taxon>Neopterygii</taxon>
        <taxon>Teleostei</taxon>
        <taxon>Neoteleostei</taxon>
        <taxon>Acanthomorphata</taxon>
        <taxon>Zeiogadaria</taxon>
        <taxon>Gadariae</taxon>
        <taxon>Gadiformes</taxon>
        <taxon>Muraenolepidoidei</taxon>
        <taxon>Muraenolepididae</taxon>
        <taxon>Muraenolepis</taxon>
    </lineage>
</organism>
<dbReference type="GO" id="GO:0022841">
    <property type="term" value="F:potassium ion leak channel activity"/>
    <property type="evidence" value="ECO:0007669"/>
    <property type="project" value="TreeGrafter"/>
</dbReference>
<evidence type="ECO:0000256" key="11">
    <source>
        <dbReference type="ARBA" id="ARBA00022989"/>
    </source>
</evidence>
<evidence type="ECO:0000256" key="9">
    <source>
        <dbReference type="ARBA" id="ARBA00022882"/>
    </source>
</evidence>
<evidence type="ECO:0000256" key="4">
    <source>
        <dbReference type="ARBA" id="ARBA00022475"/>
    </source>
</evidence>
<keyword evidence="4" id="KW-1003">Cell membrane</keyword>
<evidence type="ECO:0000256" key="5">
    <source>
        <dbReference type="ARBA" id="ARBA00022538"/>
    </source>
</evidence>
<feature type="transmembrane region" description="Helical" evidence="18">
    <location>
        <begin position="272"/>
        <end position="296"/>
    </location>
</feature>
<dbReference type="InterPro" id="IPR005410">
    <property type="entry name" value="2pore_dom_K_chnl_THIK"/>
</dbReference>
<keyword evidence="8" id="KW-0631">Potassium channel</keyword>
<feature type="transmembrane region" description="Helical" evidence="18">
    <location>
        <begin position="132"/>
        <end position="162"/>
    </location>
</feature>
<keyword evidence="7" id="KW-0479">Metal-binding</keyword>
<evidence type="ECO:0000313" key="20">
    <source>
        <dbReference type="EMBL" id="KAJ3606698.1"/>
    </source>
</evidence>
<dbReference type="GO" id="GO:0005886">
    <property type="term" value="C:plasma membrane"/>
    <property type="evidence" value="ECO:0007669"/>
    <property type="project" value="UniProtKB-SubCell"/>
</dbReference>
<feature type="domain" description="Potassium channel" evidence="19">
    <location>
        <begin position="216"/>
        <end position="296"/>
    </location>
</feature>
<dbReference type="PRINTS" id="PR01333">
    <property type="entry name" value="2POREKCHANEL"/>
</dbReference>
<evidence type="ECO:0000256" key="12">
    <source>
        <dbReference type="ARBA" id="ARBA00023065"/>
    </source>
</evidence>
<dbReference type="EMBL" id="JANIIK010000042">
    <property type="protein sequence ID" value="KAJ3606698.1"/>
    <property type="molecule type" value="Genomic_DNA"/>
</dbReference>
<dbReference type="Proteomes" id="UP001148018">
    <property type="component" value="Unassembled WGS sequence"/>
</dbReference>
<feature type="compositionally biased region" description="Gly residues" evidence="17">
    <location>
        <begin position="186"/>
        <end position="195"/>
    </location>
</feature>
<comment type="catalytic activity">
    <reaction evidence="15">
        <text>K(+)(in) = K(+)(out)</text>
        <dbReference type="Rhea" id="RHEA:29463"/>
        <dbReference type="ChEBI" id="CHEBI:29103"/>
    </reaction>
</comment>
<evidence type="ECO:0000256" key="15">
    <source>
        <dbReference type="ARBA" id="ARBA00034430"/>
    </source>
</evidence>
<keyword evidence="12 16" id="KW-0406">Ion transport</keyword>
<keyword evidence="9" id="KW-0851">Voltage-gated channel</keyword>
<proteinExistence type="inferred from homology"/>
<sequence length="405" mass="44253">MACRGGGGGGCCCAAPPLNEDNARFLLLALFIILYLLCGAAVFSALEQPMERQAKARWAQRFEHFSQKHNLSRMDLNHFLRSYEEANVAGIRVDTVRPRWDFSGAFYFVGTVVSTIGFGMTTPATIGGKVFLMFYGLIGCAATILFFNLFLERVITVIAFVLKSCHQRRHRKAVLPHAAPRRDSRGPGGGGGGRGEGLAGWKPSVYCVMLILGVAAIAVSCCASAMYSAAEGWAYLDSLYFCFVAFSTIGFGDMVSSQRLAYEGYATSAYRLANFLFILTGVCCIYSLFNVISIIIKQVLNWLLRRRNVVAPGHLRARRELSIETDVANESETETGRRMSGEMISMRDFLAANKVNLAIMQKQLSEMANGNPRQAGSSSRQNGFSGGVGALGIMNNRLAETSVNR</sequence>
<keyword evidence="13 18" id="KW-0472">Membrane</keyword>
<evidence type="ECO:0000256" key="7">
    <source>
        <dbReference type="ARBA" id="ARBA00022723"/>
    </source>
</evidence>
<evidence type="ECO:0000256" key="17">
    <source>
        <dbReference type="SAM" id="MobiDB-lite"/>
    </source>
</evidence>